<feature type="compositionally biased region" description="Polar residues" evidence="1">
    <location>
        <begin position="1"/>
        <end position="22"/>
    </location>
</feature>
<feature type="region of interest" description="Disordered" evidence="1">
    <location>
        <begin position="1"/>
        <end position="28"/>
    </location>
</feature>
<keyword evidence="3" id="KW-1185">Reference proteome</keyword>
<comment type="caution">
    <text evidence="2">The sequence shown here is derived from an EMBL/GenBank/DDBJ whole genome shotgun (WGS) entry which is preliminary data.</text>
</comment>
<name>A0ABQ9H4X3_9NEOP</name>
<organism evidence="2 3">
    <name type="scientific">Dryococelus australis</name>
    <dbReference type="NCBI Taxonomy" id="614101"/>
    <lineage>
        <taxon>Eukaryota</taxon>
        <taxon>Metazoa</taxon>
        <taxon>Ecdysozoa</taxon>
        <taxon>Arthropoda</taxon>
        <taxon>Hexapoda</taxon>
        <taxon>Insecta</taxon>
        <taxon>Pterygota</taxon>
        <taxon>Neoptera</taxon>
        <taxon>Polyneoptera</taxon>
        <taxon>Phasmatodea</taxon>
        <taxon>Verophasmatodea</taxon>
        <taxon>Anareolatae</taxon>
        <taxon>Phasmatidae</taxon>
        <taxon>Eurycanthinae</taxon>
        <taxon>Dryococelus</taxon>
    </lineage>
</organism>
<evidence type="ECO:0000313" key="2">
    <source>
        <dbReference type="EMBL" id="KAJ8879346.1"/>
    </source>
</evidence>
<gene>
    <name evidence="2" type="ORF">PR048_019954</name>
</gene>
<proteinExistence type="predicted"/>
<evidence type="ECO:0000256" key="1">
    <source>
        <dbReference type="SAM" id="MobiDB-lite"/>
    </source>
</evidence>
<reference evidence="2 3" key="1">
    <citation type="submission" date="2023-02" db="EMBL/GenBank/DDBJ databases">
        <title>LHISI_Scaffold_Assembly.</title>
        <authorList>
            <person name="Stuart O.P."/>
            <person name="Cleave R."/>
            <person name="Magrath M.J.L."/>
            <person name="Mikheyev A.S."/>
        </authorList>
    </citation>
    <scope>NUCLEOTIDE SEQUENCE [LARGE SCALE GENOMIC DNA]</scope>
    <source>
        <strain evidence="2">Daus_M_001</strain>
        <tissue evidence="2">Leg muscle</tissue>
    </source>
</reference>
<evidence type="ECO:0000313" key="3">
    <source>
        <dbReference type="Proteomes" id="UP001159363"/>
    </source>
</evidence>
<dbReference type="EMBL" id="JARBHB010000007">
    <property type="protein sequence ID" value="KAJ8879346.1"/>
    <property type="molecule type" value="Genomic_DNA"/>
</dbReference>
<dbReference type="Proteomes" id="UP001159363">
    <property type="component" value="Chromosome 6"/>
</dbReference>
<sequence>MITQSTQSIAHSSGQRGSTTTTKHAECRRRCRAVADRKQKSHSMAGKKLYQQSREYGNRLMRDNTCEENNTNFVCVATEDFEHVLKITEPIAKKKDTYMRDANIIKERLLVTLRFFVTESIISGYLFHKKHGIKLVKIFIEVEFPALIGRNGRQTRHDTCTMVQWN</sequence>
<accession>A0ABQ9H4X3</accession>
<protein>
    <submittedName>
        <fullName evidence="2">Uncharacterized protein</fullName>
    </submittedName>
</protein>